<name>A0A1A8M701_9TELE</name>
<reference evidence="1" key="2">
    <citation type="submission" date="2016-06" db="EMBL/GenBank/DDBJ databases">
        <title>The genome of a short-lived fish provides insights into sex chromosome evolution and the genetic control of aging.</title>
        <authorList>
            <person name="Reichwald K."/>
            <person name="Felder M."/>
            <person name="Petzold A."/>
            <person name="Koch P."/>
            <person name="Groth M."/>
            <person name="Platzer M."/>
        </authorList>
    </citation>
    <scope>NUCLEOTIDE SEQUENCE</scope>
    <source>
        <tissue evidence="1">Brain</tissue>
    </source>
</reference>
<reference evidence="1" key="1">
    <citation type="submission" date="2016-05" db="EMBL/GenBank/DDBJ databases">
        <authorList>
            <person name="Lavstsen T."/>
            <person name="Jespersen J.S."/>
        </authorList>
    </citation>
    <scope>NUCLEOTIDE SEQUENCE</scope>
    <source>
        <tissue evidence="1">Brain</tissue>
    </source>
</reference>
<organism evidence="1">
    <name type="scientific">Nothobranchius pienaari</name>
    <dbReference type="NCBI Taxonomy" id="704102"/>
    <lineage>
        <taxon>Eukaryota</taxon>
        <taxon>Metazoa</taxon>
        <taxon>Chordata</taxon>
        <taxon>Craniata</taxon>
        <taxon>Vertebrata</taxon>
        <taxon>Euteleostomi</taxon>
        <taxon>Actinopterygii</taxon>
        <taxon>Neopterygii</taxon>
        <taxon>Teleostei</taxon>
        <taxon>Neoteleostei</taxon>
        <taxon>Acanthomorphata</taxon>
        <taxon>Ovalentaria</taxon>
        <taxon>Atherinomorphae</taxon>
        <taxon>Cyprinodontiformes</taxon>
        <taxon>Nothobranchiidae</taxon>
        <taxon>Nothobranchius</taxon>
    </lineage>
</organism>
<dbReference type="AlphaFoldDB" id="A0A1A8M701"/>
<feature type="non-terminal residue" evidence="1">
    <location>
        <position position="1"/>
    </location>
</feature>
<dbReference type="EMBL" id="HAEG01001612">
    <property type="protein sequence ID" value="SBR65619.1"/>
    <property type="molecule type" value="Transcribed_RNA"/>
</dbReference>
<accession>A0A1A8M701</accession>
<dbReference type="EMBL" id="HAEF01011296">
    <property type="protein sequence ID" value="SBR52044.1"/>
    <property type="molecule type" value="Transcribed_RNA"/>
</dbReference>
<gene>
    <name evidence="1" type="primary">PKP4</name>
</gene>
<sequence length="32" mass="3356">SPRAEETGVLHEHGSVIFSSVLMATGKVLLCS</sequence>
<proteinExistence type="predicted"/>
<evidence type="ECO:0000313" key="1">
    <source>
        <dbReference type="EMBL" id="SBR52044.1"/>
    </source>
</evidence>
<protein>
    <submittedName>
        <fullName evidence="1">Plakophilin 4</fullName>
    </submittedName>
</protein>
<feature type="non-terminal residue" evidence="1">
    <location>
        <position position="32"/>
    </location>
</feature>